<dbReference type="AlphaFoldDB" id="A0A5C6RGZ1"/>
<gene>
    <name evidence="2" type="ORF">FRY97_17615</name>
</gene>
<dbReference type="RefSeq" id="WP_147168887.1">
    <property type="nucleotide sequence ID" value="NZ_VOOR01000047.1"/>
</dbReference>
<protein>
    <submittedName>
        <fullName evidence="2">Type I restriction endonuclease subunit R</fullName>
    </submittedName>
</protein>
<organism evidence="2 3">
    <name type="scientific">Phaeodactylibacter luteus</name>
    <dbReference type="NCBI Taxonomy" id="1564516"/>
    <lineage>
        <taxon>Bacteria</taxon>
        <taxon>Pseudomonadati</taxon>
        <taxon>Bacteroidota</taxon>
        <taxon>Saprospiria</taxon>
        <taxon>Saprospirales</taxon>
        <taxon>Haliscomenobacteraceae</taxon>
        <taxon>Phaeodactylibacter</taxon>
    </lineage>
</organism>
<dbReference type="OrthoDB" id="9758243at2"/>
<dbReference type="EMBL" id="VOOR01000047">
    <property type="protein sequence ID" value="TXB61718.1"/>
    <property type="molecule type" value="Genomic_DNA"/>
</dbReference>
<dbReference type="InterPro" id="IPR055180">
    <property type="entry name" value="HsdR_RecA-like_helicase_dom_2"/>
</dbReference>
<dbReference type="PROSITE" id="PS51192">
    <property type="entry name" value="HELICASE_ATP_BIND_1"/>
    <property type="match status" value="1"/>
</dbReference>
<evidence type="ECO:0000313" key="3">
    <source>
        <dbReference type="Proteomes" id="UP000321580"/>
    </source>
</evidence>
<dbReference type="GO" id="GO:0009307">
    <property type="term" value="P:DNA restriction-modification system"/>
    <property type="evidence" value="ECO:0007669"/>
    <property type="project" value="UniProtKB-KW"/>
</dbReference>
<name>A0A5C6RGZ1_9BACT</name>
<sequence length="998" mass="114982">MAKGIHTEDTFEAAIEAALLDSGGYTKGAPNAFDATLALDPETLFTFLQSTQPKKWEKISKIHGTSVKEKLLHRLNKEIDLRGMLDVVRKGITDYGVKFDLAYFRPETSLNPETEALYQQNILTVTRQVYYSTKHRNSLDMLLSLNGLPIVTIELKNQFTGQTAENAKRQYRYDRDYKELLFQFKKRALVHFAVDTDVAFMTTRLRGAKTYYLPFNQGYHNGKGNPPNPEGYRTEYLWNEVWQKDSLMQIISKFMHIETEEIEIDGKIRKKETLFFPRYHQMDVVRKLVREVRQKQAGENYLIQHSAGSGKSKSIAWLSYQLFSLHNQENERIYNAVIVITDRTVLDAQLQNTIYQIEHKQGVVQKIDKDSTQLADSLSKGGSIIITTLQKFPFVLDKIDDLPSRNYAVIIDEAHSSQGGEATKKMKEVLSGTSLEDALAEEADTEDEDTALDEIRRSMLSRGKQPNLSFFAFTATPKAKTLEVFGTKGIDGKPRPFHLYSMRQAIEEGFILDVLKNYTTYKTYYKLSKAIEDDPEVNKKKAARAIGRFLSLHPHNLAQKTEVMVEHFRQVVSKQIGGKAKAMVVSGSRLHAVRYKREFDRYIKEKGYGQGDRAIKTLVAFSGKVIDEGVAFTEPEMNGFGYKELRKKFDTDEYQILLVADKYQTGFDQPLLHTMYVDKKLSGVKAVQTLSRLNRTTSGKEDTFVLDFVNDRESILQSFQPFYEVTTVEENTDPNHLYDLKSEIDKTQVIWETEVDKFVEVYFSNVKVLKVKEQRKLNAYVDPAVERFKGLPEEAQDDLKNAIRTFTRLYSFLSQIMPFQDMELEKLFTYLRYFQKKLPKPNLSDRFQLTDEVALEYYRLQKIEEGQIALQKGEEGQLSGVKEAGVRYSKEEVAPLSTIIEVLNEKLGTDFKPADQLFLDQVKEDMIQDETLAKQAKSNTKENFRYGFEDIFMDKLIERMEQNQEVFNRLMDDDRMAGIVKEMILDEVFERLGGGARK</sequence>
<evidence type="ECO:0000313" key="2">
    <source>
        <dbReference type="EMBL" id="TXB61718.1"/>
    </source>
</evidence>
<dbReference type="Proteomes" id="UP000321580">
    <property type="component" value="Unassembled WGS sequence"/>
</dbReference>
<dbReference type="GO" id="GO:0009035">
    <property type="term" value="F:type I site-specific deoxyribonuclease activity"/>
    <property type="evidence" value="ECO:0007669"/>
    <property type="project" value="UniProtKB-EC"/>
</dbReference>
<dbReference type="Pfam" id="PF04313">
    <property type="entry name" value="HSDR_N"/>
    <property type="match status" value="1"/>
</dbReference>
<dbReference type="PANTHER" id="PTHR42927:SF1">
    <property type="entry name" value="HELICASE SUPERFAMILY 1 AND 2 DOMAIN-CONTAINING PROTEIN"/>
    <property type="match status" value="1"/>
</dbReference>
<evidence type="ECO:0000259" key="1">
    <source>
        <dbReference type="PROSITE" id="PS51192"/>
    </source>
</evidence>
<dbReference type="PANTHER" id="PTHR42927">
    <property type="entry name" value="HELICASE SUPERFAMILY 1 AND 2 DOMAIN-CONTAINING PROTEIN"/>
    <property type="match status" value="1"/>
</dbReference>
<comment type="caution">
    <text evidence="2">The sequence shown here is derived from an EMBL/GenBank/DDBJ whole genome shotgun (WGS) entry which is preliminary data.</text>
</comment>
<dbReference type="InterPro" id="IPR040980">
    <property type="entry name" value="SWI2_SNF2"/>
</dbReference>
<keyword evidence="2" id="KW-0378">Hydrolase</keyword>
<keyword evidence="3" id="KW-1185">Reference proteome</keyword>
<reference evidence="2 3" key="1">
    <citation type="submission" date="2019-08" db="EMBL/GenBank/DDBJ databases">
        <title>Genome of Phaeodactylibacter luteus.</title>
        <authorList>
            <person name="Bowman J.P."/>
        </authorList>
    </citation>
    <scope>NUCLEOTIDE SEQUENCE [LARGE SCALE GENOMIC DNA]</scope>
    <source>
        <strain evidence="2 3">KCTC 42180</strain>
    </source>
</reference>
<dbReference type="Gene3D" id="3.90.1570.50">
    <property type="match status" value="1"/>
</dbReference>
<dbReference type="SMART" id="SM00487">
    <property type="entry name" value="DEXDc"/>
    <property type="match status" value="1"/>
</dbReference>
<dbReference type="Pfam" id="PF22679">
    <property type="entry name" value="T1R_D3-like"/>
    <property type="match status" value="1"/>
</dbReference>
<dbReference type="Gene3D" id="3.40.50.300">
    <property type="entry name" value="P-loop containing nucleotide triphosphate hydrolases"/>
    <property type="match status" value="2"/>
</dbReference>
<accession>A0A5C6RGZ1</accession>
<dbReference type="GO" id="GO:0003677">
    <property type="term" value="F:DNA binding"/>
    <property type="evidence" value="ECO:0007669"/>
    <property type="project" value="UniProtKB-KW"/>
</dbReference>
<keyword evidence="2" id="KW-0255">Endonuclease</keyword>
<proteinExistence type="predicted"/>
<dbReference type="Pfam" id="PF18766">
    <property type="entry name" value="SWI2_SNF2"/>
    <property type="match status" value="1"/>
</dbReference>
<dbReference type="SUPFAM" id="SSF52540">
    <property type="entry name" value="P-loop containing nucleoside triphosphate hydrolases"/>
    <property type="match status" value="1"/>
</dbReference>
<dbReference type="InterPro" id="IPR007409">
    <property type="entry name" value="Restrct_endonuc_type1_HsdR_N"/>
</dbReference>
<keyword evidence="2" id="KW-0540">Nuclease</keyword>
<dbReference type="InterPro" id="IPR014001">
    <property type="entry name" value="Helicase_ATP-bd"/>
</dbReference>
<dbReference type="GO" id="GO:0005524">
    <property type="term" value="F:ATP binding"/>
    <property type="evidence" value="ECO:0007669"/>
    <property type="project" value="UniProtKB-KW"/>
</dbReference>
<dbReference type="InterPro" id="IPR027417">
    <property type="entry name" value="P-loop_NTPase"/>
</dbReference>
<feature type="domain" description="Helicase ATP-binding" evidence="1">
    <location>
        <begin position="292"/>
        <end position="495"/>
    </location>
</feature>